<comment type="caution">
    <text evidence="1">The sequence shown here is derived from an EMBL/GenBank/DDBJ whole genome shotgun (WGS) entry which is preliminary data.</text>
</comment>
<dbReference type="GO" id="GO:0016740">
    <property type="term" value="F:transferase activity"/>
    <property type="evidence" value="ECO:0007669"/>
    <property type="project" value="UniProtKB-KW"/>
</dbReference>
<dbReference type="InterPro" id="IPR016181">
    <property type="entry name" value="Acyl_CoA_acyltransferase"/>
</dbReference>
<accession>A0A454JGL6</accession>
<dbReference type="Pfam" id="PF04339">
    <property type="entry name" value="FemAB_like"/>
    <property type="match status" value="1"/>
</dbReference>
<keyword evidence="1" id="KW-0808">Transferase</keyword>
<gene>
    <name evidence="1" type="ORF">EAY64_13635</name>
</gene>
<dbReference type="EMBL" id="RFAR01000055">
    <property type="protein sequence ID" value="RMC95611.1"/>
    <property type="molecule type" value="Genomic_DNA"/>
</dbReference>
<name>A0A454JGL6_9NEIS</name>
<dbReference type="AlphaFoldDB" id="A0A454JGL6"/>
<dbReference type="Gene3D" id="3.40.630.30">
    <property type="match status" value="1"/>
</dbReference>
<evidence type="ECO:0000313" key="2">
    <source>
        <dbReference type="Proteomes" id="UP000274139"/>
    </source>
</evidence>
<dbReference type="OrthoDB" id="9776898at2"/>
<proteinExistence type="predicted"/>
<sequence>MPACPKGNRVNLQLLDSLHQLEGQRWDELARPAGLFMQRHWLSALQDSGCASAASGWQPLPLQLQQDGRLQALAPAWLKSHSRGEYVFDWAWAEAWQRAGLDYYPKLLLASPFTPVSGPRLLGDAAGQRLLIQGLQQVVADYRLSSAHVLFPAAEELALLQEAGWLLRHGVQFHWLNQGYADFDAFLAQLSQSKRKKIRQERRKVRDAGISVQVLAGEEISEADWAFFERCYRQTYLEHRSPPYLNLDFFQRVGHSLSQHCLLFIARRDGQAIAASWCLQDGNTLYGRYWGALESVDCLHFELCYYSGIEYAIRHGLQCFEGGAQGEHKLARGFTPVQTSSAHWIADARFRTAIASWLAREREAIGDYQQQLFLHSAYKTPCTTQ</sequence>
<dbReference type="Proteomes" id="UP000274139">
    <property type="component" value="Unassembled WGS sequence"/>
</dbReference>
<organism evidence="1 2">
    <name type="scientific">Aquitalea palustris</name>
    <dbReference type="NCBI Taxonomy" id="2480983"/>
    <lineage>
        <taxon>Bacteria</taxon>
        <taxon>Pseudomonadati</taxon>
        <taxon>Pseudomonadota</taxon>
        <taxon>Betaproteobacteria</taxon>
        <taxon>Neisseriales</taxon>
        <taxon>Chromobacteriaceae</taxon>
        <taxon>Aquitalea</taxon>
    </lineage>
</organism>
<dbReference type="InterPro" id="IPR007434">
    <property type="entry name" value="FemAB-like"/>
</dbReference>
<keyword evidence="2" id="KW-1185">Reference proteome</keyword>
<dbReference type="PANTHER" id="PTHR47017:SF1">
    <property type="entry name" value="ACYL-COA"/>
    <property type="match status" value="1"/>
</dbReference>
<protein>
    <submittedName>
        <fullName evidence="1">N-acetyltransferase</fullName>
    </submittedName>
</protein>
<dbReference type="PANTHER" id="PTHR47017">
    <property type="entry name" value="ACYL-COA"/>
    <property type="match status" value="1"/>
</dbReference>
<evidence type="ECO:0000313" key="1">
    <source>
        <dbReference type="EMBL" id="RMC95611.1"/>
    </source>
</evidence>
<dbReference type="SUPFAM" id="SSF55729">
    <property type="entry name" value="Acyl-CoA N-acyltransferases (Nat)"/>
    <property type="match status" value="1"/>
</dbReference>
<reference evidence="1 2" key="1">
    <citation type="submission" date="2018-10" db="EMBL/GenBank/DDBJ databases">
        <title>Draft genome sequence of Aquitalea MWU14-2217 isolated from a wild cranberry bog in Provincetown, Massachusetts.</title>
        <authorList>
            <person name="Ebadzadsahrai G."/>
            <person name="Soby S."/>
        </authorList>
    </citation>
    <scope>NUCLEOTIDE SEQUENCE [LARGE SCALE GENOMIC DNA]</scope>
    <source>
        <strain evidence="1 2">MWU14-2217</strain>
    </source>
</reference>